<evidence type="ECO:0000256" key="1">
    <source>
        <dbReference type="ARBA" id="ARBA00004651"/>
    </source>
</evidence>
<dbReference type="PANTHER" id="PTHR34182:SF1">
    <property type="entry name" value="PROTEIN-EXPORT MEMBRANE PROTEIN SECG"/>
    <property type="match status" value="1"/>
</dbReference>
<name>A0A4Q1JIU0_9BACT</name>
<evidence type="ECO:0000256" key="5">
    <source>
        <dbReference type="ARBA" id="ARBA00022692"/>
    </source>
</evidence>
<keyword evidence="8 10" id="KW-0811">Translocation</keyword>
<dbReference type="GO" id="GO:0015450">
    <property type="term" value="F:protein-transporting ATPase activity"/>
    <property type="evidence" value="ECO:0007669"/>
    <property type="project" value="UniProtKB-UniRule"/>
</dbReference>
<feature type="compositionally biased region" description="Polar residues" evidence="11">
    <location>
        <begin position="84"/>
        <end position="94"/>
    </location>
</feature>
<keyword evidence="3 10" id="KW-0813">Transport</keyword>
<comment type="function">
    <text evidence="10">Involved in protein export. Participates in an early event of protein translocation.</text>
</comment>
<evidence type="ECO:0000256" key="6">
    <source>
        <dbReference type="ARBA" id="ARBA00022927"/>
    </source>
</evidence>
<dbReference type="GO" id="GO:0009306">
    <property type="term" value="P:protein secretion"/>
    <property type="evidence" value="ECO:0007669"/>
    <property type="project" value="UniProtKB-UniRule"/>
</dbReference>
<dbReference type="RefSeq" id="WP_129255670.1">
    <property type="nucleotide sequence ID" value="NZ_SAXA01000021.1"/>
</dbReference>
<protein>
    <recommendedName>
        <fullName evidence="10">Protein-export membrane protein SecG</fullName>
    </recommendedName>
</protein>
<dbReference type="NCBIfam" id="TIGR00810">
    <property type="entry name" value="secG"/>
    <property type="match status" value="1"/>
</dbReference>
<feature type="region of interest" description="Disordered" evidence="11">
    <location>
        <begin position="79"/>
        <end position="115"/>
    </location>
</feature>
<dbReference type="GO" id="GO:0005886">
    <property type="term" value="C:plasma membrane"/>
    <property type="evidence" value="ECO:0007669"/>
    <property type="project" value="UniProtKB-SubCell"/>
</dbReference>
<dbReference type="InterPro" id="IPR004692">
    <property type="entry name" value="SecG"/>
</dbReference>
<keyword evidence="5 10" id="KW-0812">Transmembrane</keyword>
<evidence type="ECO:0000256" key="10">
    <source>
        <dbReference type="RuleBase" id="RU365087"/>
    </source>
</evidence>
<dbReference type="OrthoDB" id="1122493at2"/>
<comment type="similarity">
    <text evidence="2 10">Belongs to the SecG family.</text>
</comment>
<evidence type="ECO:0000313" key="12">
    <source>
        <dbReference type="EMBL" id="RXQ87838.1"/>
    </source>
</evidence>
<evidence type="ECO:0000256" key="7">
    <source>
        <dbReference type="ARBA" id="ARBA00022989"/>
    </source>
</evidence>
<organism evidence="12 13">
    <name type="scientific">Ancylomarina salipaludis</name>
    <dbReference type="NCBI Taxonomy" id="2501299"/>
    <lineage>
        <taxon>Bacteria</taxon>
        <taxon>Pseudomonadati</taxon>
        <taxon>Bacteroidota</taxon>
        <taxon>Bacteroidia</taxon>
        <taxon>Marinilabiliales</taxon>
        <taxon>Marinifilaceae</taxon>
        <taxon>Ancylomarina</taxon>
    </lineage>
</organism>
<evidence type="ECO:0000313" key="13">
    <source>
        <dbReference type="Proteomes" id="UP000289703"/>
    </source>
</evidence>
<keyword evidence="13" id="KW-1185">Reference proteome</keyword>
<dbReference type="GO" id="GO:0043952">
    <property type="term" value="P:protein transport by the Sec complex"/>
    <property type="evidence" value="ECO:0007669"/>
    <property type="project" value="TreeGrafter"/>
</dbReference>
<proteinExistence type="inferred from homology"/>
<feature type="compositionally biased region" description="Basic and acidic residues" evidence="11">
    <location>
        <begin position="105"/>
        <end position="115"/>
    </location>
</feature>
<dbReference type="PANTHER" id="PTHR34182">
    <property type="entry name" value="PROTEIN-EXPORT MEMBRANE PROTEIN SECG"/>
    <property type="match status" value="1"/>
</dbReference>
<keyword evidence="7 10" id="KW-1133">Transmembrane helix</keyword>
<gene>
    <name evidence="12" type="primary">secG</name>
    <name evidence="12" type="ORF">EO244_15880</name>
</gene>
<evidence type="ECO:0000256" key="4">
    <source>
        <dbReference type="ARBA" id="ARBA00022475"/>
    </source>
</evidence>
<dbReference type="Proteomes" id="UP000289703">
    <property type="component" value="Unassembled WGS sequence"/>
</dbReference>
<reference evidence="12 13" key="1">
    <citation type="submission" date="2019-01" db="EMBL/GenBank/DDBJ databases">
        <title>Ancylomarina salipaludis sp. nov., isolated from a salt marsh.</title>
        <authorList>
            <person name="Yoon J.-H."/>
        </authorList>
    </citation>
    <scope>NUCLEOTIDE SEQUENCE [LARGE SCALE GENOMIC DNA]</scope>
    <source>
        <strain evidence="12 13">SHSM-M15</strain>
    </source>
</reference>
<keyword evidence="9 10" id="KW-0472">Membrane</keyword>
<evidence type="ECO:0000256" key="11">
    <source>
        <dbReference type="SAM" id="MobiDB-lite"/>
    </source>
</evidence>
<keyword evidence="4 10" id="KW-1003">Cell membrane</keyword>
<dbReference type="GO" id="GO:0065002">
    <property type="term" value="P:intracellular protein transmembrane transport"/>
    <property type="evidence" value="ECO:0007669"/>
    <property type="project" value="TreeGrafter"/>
</dbReference>
<comment type="caution">
    <text evidence="12">The sequence shown here is derived from an EMBL/GenBank/DDBJ whole genome shotgun (WGS) entry which is preliminary data.</text>
</comment>
<evidence type="ECO:0000256" key="9">
    <source>
        <dbReference type="ARBA" id="ARBA00023136"/>
    </source>
</evidence>
<dbReference type="Pfam" id="PF03840">
    <property type="entry name" value="SecG"/>
    <property type="match status" value="1"/>
</dbReference>
<comment type="caution">
    <text evidence="10">Lacks conserved residue(s) required for the propagation of feature annotation.</text>
</comment>
<feature type="transmembrane region" description="Helical" evidence="10">
    <location>
        <begin position="55"/>
        <end position="72"/>
    </location>
</feature>
<evidence type="ECO:0000256" key="3">
    <source>
        <dbReference type="ARBA" id="ARBA00022448"/>
    </source>
</evidence>
<evidence type="ECO:0000256" key="8">
    <source>
        <dbReference type="ARBA" id="ARBA00023010"/>
    </source>
</evidence>
<keyword evidence="6 10" id="KW-0653">Protein transport</keyword>
<dbReference type="EMBL" id="SAXA01000021">
    <property type="protein sequence ID" value="RXQ87838.1"/>
    <property type="molecule type" value="Genomic_DNA"/>
</dbReference>
<sequence length="115" mass="12420">MFTFISVLILIVCVLMVLIVLVQNSKGGGLASNFSSSNQIMGVKKTTDFLEKATWVLALSLFILCMLAAATIDRGNNGAPKSAIEQQLQETETAPETPVFPTEAPAKEEKTEKTE</sequence>
<evidence type="ECO:0000256" key="2">
    <source>
        <dbReference type="ARBA" id="ARBA00008445"/>
    </source>
</evidence>
<dbReference type="AlphaFoldDB" id="A0A4Q1JIU0"/>
<accession>A0A4Q1JIU0</accession>
<comment type="subcellular location">
    <subcellularLocation>
        <location evidence="1 10">Cell membrane</location>
        <topology evidence="1 10">Multi-pass membrane protein</topology>
    </subcellularLocation>
</comment>